<organism evidence="1 2">
    <name type="scientific">Arctia plantaginis</name>
    <name type="common">Wood tiger moth</name>
    <name type="synonym">Phalaena plantaginis</name>
    <dbReference type="NCBI Taxonomy" id="874455"/>
    <lineage>
        <taxon>Eukaryota</taxon>
        <taxon>Metazoa</taxon>
        <taxon>Ecdysozoa</taxon>
        <taxon>Arthropoda</taxon>
        <taxon>Hexapoda</taxon>
        <taxon>Insecta</taxon>
        <taxon>Pterygota</taxon>
        <taxon>Neoptera</taxon>
        <taxon>Endopterygota</taxon>
        <taxon>Lepidoptera</taxon>
        <taxon>Glossata</taxon>
        <taxon>Ditrysia</taxon>
        <taxon>Noctuoidea</taxon>
        <taxon>Erebidae</taxon>
        <taxon>Arctiinae</taxon>
        <taxon>Arctia</taxon>
    </lineage>
</organism>
<dbReference type="SUPFAM" id="SSF161003">
    <property type="entry name" value="flu NP-like"/>
    <property type="match status" value="1"/>
</dbReference>
<dbReference type="Proteomes" id="UP000494106">
    <property type="component" value="Unassembled WGS sequence"/>
</dbReference>
<gene>
    <name evidence="1" type="ORF">APLA_LOCUS2614</name>
</gene>
<comment type="caution">
    <text evidence="1">The sequence shown here is derived from an EMBL/GenBank/DDBJ whole genome shotgun (WGS) entry which is preliminary data.</text>
</comment>
<dbReference type="EMBL" id="CADEBC010000208">
    <property type="protein sequence ID" value="CAB3225845.1"/>
    <property type="molecule type" value="Genomic_DNA"/>
</dbReference>
<dbReference type="OrthoDB" id="7486222at2759"/>
<name>A0A8S0Z5Y3_ARCPL</name>
<dbReference type="AlphaFoldDB" id="A0A8S0Z5Y3"/>
<sequence>MGPYLDMISAYSLRTNELRLGHNNMPITKADGIHKSFPVSKYGLSGAHHLLLEGTSFPPERRSSIAQSLGPMTAWLRMIRSEGIYRRKYASAVKRAMSHVPCIDEIIELTKTTKQASEISSLTTLIAEILLIINARQATRMFFPLTIFASVWKMHVDKKKFCDFFSTTGAAGWYTYKRASESTIKYTICGDMERDKASQIAFHSIFGTYKEDLSILAQITNIRTWYTREQLGGCFRSQGTSKNLSILELPVMTYYSKMSCANQTGLLSGVYNQVAVVPCFSGSRVAKFDEAFFEHIEKRRIVGSTGKTILCPEKGDK</sequence>
<protein>
    <submittedName>
        <fullName evidence="1">Uncharacterized protein</fullName>
    </submittedName>
</protein>
<evidence type="ECO:0000313" key="2">
    <source>
        <dbReference type="Proteomes" id="UP000494106"/>
    </source>
</evidence>
<reference evidence="1 2" key="1">
    <citation type="submission" date="2020-04" db="EMBL/GenBank/DDBJ databases">
        <authorList>
            <person name="Wallbank WR R."/>
            <person name="Pardo Diaz C."/>
            <person name="Kozak K."/>
            <person name="Martin S."/>
            <person name="Jiggins C."/>
            <person name="Moest M."/>
            <person name="Warren A I."/>
            <person name="Byers J.R.P. K."/>
            <person name="Montejo-Kovacevich G."/>
            <person name="Yen C E."/>
        </authorList>
    </citation>
    <scope>NUCLEOTIDE SEQUENCE [LARGE SCALE GENOMIC DNA]</scope>
</reference>
<keyword evidence="2" id="KW-1185">Reference proteome</keyword>
<proteinExistence type="predicted"/>
<evidence type="ECO:0000313" key="1">
    <source>
        <dbReference type="EMBL" id="CAB3225845.1"/>
    </source>
</evidence>
<accession>A0A8S0Z5Y3</accession>